<organism evidence="2 3">
    <name type="scientific">Zopfia rhizophila CBS 207.26</name>
    <dbReference type="NCBI Taxonomy" id="1314779"/>
    <lineage>
        <taxon>Eukaryota</taxon>
        <taxon>Fungi</taxon>
        <taxon>Dikarya</taxon>
        <taxon>Ascomycota</taxon>
        <taxon>Pezizomycotina</taxon>
        <taxon>Dothideomycetes</taxon>
        <taxon>Dothideomycetes incertae sedis</taxon>
        <taxon>Zopfiaceae</taxon>
        <taxon>Zopfia</taxon>
    </lineage>
</organism>
<keyword evidence="1" id="KW-1133">Transmembrane helix</keyword>
<evidence type="ECO:0000256" key="1">
    <source>
        <dbReference type="SAM" id="Phobius"/>
    </source>
</evidence>
<feature type="transmembrane region" description="Helical" evidence="1">
    <location>
        <begin position="172"/>
        <end position="196"/>
    </location>
</feature>
<dbReference type="EMBL" id="ML994686">
    <property type="protein sequence ID" value="KAF2177601.1"/>
    <property type="molecule type" value="Genomic_DNA"/>
</dbReference>
<dbReference type="Proteomes" id="UP000800200">
    <property type="component" value="Unassembled WGS sequence"/>
</dbReference>
<dbReference type="AlphaFoldDB" id="A0A6A6DDQ0"/>
<dbReference type="OrthoDB" id="4435313at2759"/>
<name>A0A6A6DDQ0_9PEZI</name>
<proteinExistence type="predicted"/>
<feature type="transmembrane region" description="Helical" evidence="1">
    <location>
        <begin position="147"/>
        <end position="166"/>
    </location>
</feature>
<keyword evidence="3" id="KW-1185">Reference proteome</keyword>
<keyword evidence="1" id="KW-0472">Membrane</keyword>
<keyword evidence="1" id="KW-0812">Transmembrane</keyword>
<gene>
    <name evidence="2" type="ORF">K469DRAFT_755037</name>
</gene>
<sequence>MLDCNRLSFRARRRVSQAAICRHGSCHMGLIPLTLKDIAWPERRIIYLTKTLNPTIEVLVLALGLVPVETGDGEVTREKAREGNTLAKKTWRHHARHLREQAGATNTQSWKNGHALQIQAHSDEDLERKKKFISAVQSADEDWPVQLAWGVYYIAGTLIFTSIMAVTVIELVVWVGLGFAVSGTSKLLAFFLCLAFDETRGRISQGSEWVES</sequence>
<protein>
    <submittedName>
        <fullName evidence="2">Uncharacterized protein</fullName>
    </submittedName>
</protein>
<reference evidence="2" key="1">
    <citation type="journal article" date="2020" name="Stud. Mycol.">
        <title>101 Dothideomycetes genomes: a test case for predicting lifestyles and emergence of pathogens.</title>
        <authorList>
            <person name="Haridas S."/>
            <person name="Albert R."/>
            <person name="Binder M."/>
            <person name="Bloem J."/>
            <person name="Labutti K."/>
            <person name="Salamov A."/>
            <person name="Andreopoulos B."/>
            <person name="Baker S."/>
            <person name="Barry K."/>
            <person name="Bills G."/>
            <person name="Bluhm B."/>
            <person name="Cannon C."/>
            <person name="Castanera R."/>
            <person name="Culley D."/>
            <person name="Daum C."/>
            <person name="Ezra D."/>
            <person name="Gonzalez J."/>
            <person name="Henrissat B."/>
            <person name="Kuo A."/>
            <person name="Liang C."/>
            <person name="Lipzen A."/>
            <person name="Lutzoni F."/>
            <person name="Magnuson J."/>
            <person name="Mondo S."/>
            <person name="Nolan M."/>
            <person name="Ohm R."/>
            <person name="Pangilinan J."/>
            <person name="Park H.-J."/>
            <person name="Ramirez L."/>
            <person name="Alfaro M."/>
            <person name="Sun H."/>
            <person name="Tritt A."/>
            <person name="Yoshinaga Y."/>
            <person name="Zwiers L.-H."/>
            <person name="Turgeon B."/>
            <person name="Goodwin S."/>
            <person name="Spatafora J."/>
            <person name="Crous P."/>
            <person name="Grigoriev I."/>
        </authorList>
    </citation>
    <scope>NUCLEOTIDE SEQUENCE</scope>
    <source>
        <strain evidence="2">CBS 207.26</strain>
    </source>
</reference>
<accession>A0A6A6DDQ0</accession>
<evidence type="ECO:0000313" key="2">
    <source>
        <dbReference type="EMBL" id="KAF2177601.1"/>
    </source>
</evidence>
<evidence type="ECO:0000313" key="3">
    <source>
        <dbReference type="Proteomes" id="UP000800200"/>
    </source>
</evidence>